<organism evidence="9 10">
    <name type="scientific">Galendromus occidentalis</name>
    <name type="common">western predatory mite</name>
    <dbReference type="NCBI Taxonomy" id="34638"/>
    <lineage>
        <taxon>Eukaryota</taxon>
        <taxon>Metazoa</taxon>
        <taxon>Ecdysozoa</taxon>
        <taxon>Arthropoda</taxon>
        <taxon>Chelicerata</taxon>
        <taxon>Arachnida</taxon>
        <taxon>Acari</taxon>
        <taxon>Parasitiformes</taxon>
        <taxon>Mesostigmata</taxon>
        <taxon>Gamasina</taxon>
        <taxon>Phytoseioidea</taxon>
        <taxon>Phytoseiidae</taxon>
        <taxon>Typhlodrominae</taxon>
        <taxon>Galendromus</taxon>
    </lineage>
</organism>
<dbReference type="Pfam" id="PF17921">
    <property type="entry name" value="Integrase_H2C2"/>
    <property type="match status" value="1"/>
</dbReference>
<proteinExistence type="predicted"/>
<dbReference type="Gene3D" id="3.10.10.10">
    <property type="entry name" value="HIV Type 1 Reverse Transcriptase, subunit A, domain 1"/>
    <property type="match status" value="1"/>
</dbReference>
<dbReference type="CDD" id="cd01647">
    <property type="entry name" value="RT_LTR"/>
    <property type="match status" value="1"/>
</dbReference>
<reference evidence="10" key="1">
    <citation type="submission" date="2025-08" db="UniProtKB">
        <authorList>
            <consortium name="RefSeq"/>
        </authorList>
    </citation>
    <scope>IDENTIFICATION</scope>
</reference>
<dbReference type="Gene3D" id="3.30.70.270">
    <property type="match status" value="1"/>
</dbReference>
<evidence type="ECO:0000256" key="3">
    <source>
        <dbReference type="ARBA" id="ARBA00022695"/>
    </source>
</evidence>
<dbReference type="GO" id="GO:0015074">
    <property type="term" value="P:DNA integration"/>
    <property type="evidence" value="ECO:0007669"/>
    <property type="project" value="InterPro"/>
</dbReference>
<dbReference type="PROSITE" id="PS50994">
    <property type="entry name" value="INTEGRASE"/>
    <property type="match status" value="2"/>
</dbReference>
<evidence type="ECO:0000259" key="8">
    <source>
        <dbReference type="PROSITE" id="PS50994"/>
    </source>
</evidence>
<dbReference type="FunFam" id="1.10.340.70:FF:000003">
    <property type="entry name" value="Protein CBG25708"/>
    <property type="match status" value="1"/>
</dbReference>
<dbReference type="KEGG" id="goe:100897209"/>
<evidence type="ECO:0000256" key="7">
    <source>
        <dbReference type="ARBA" id="ARBA00022918"/>
    </source>
</evidence>
<keyword evidence="9" id="KW-1185">Reference proteome</keyword>
<keyword evidence="2" id="KW-0808">Transferase</keyword>
<dbReference type="InterPro" id="IPR012337">
    <property type="entry name" value="RNaseH-like_sf"/>
</dbReference>
<evidence type="ECO:0000256" key="2">
    <source>
        <dbReference type="ARBA" id="ARBA00022679"/>
    </source>
</evidence>
<dbReference type="Pfam" id="PF17917">
    <property type="entry name" value="RT_RNaseH"/>
    <property type="match status" value="1"/>
</dbReference>
<keyword evidence="4" id="KW-0540">Nuclease</keyword>
<dbReference type="InterPro" id="IPR001584">
    <property type="entry name" value="Integrase_cat-core"/>
</dbReference>
<dbReference type="Proteomes" id="UP000694867">
    <property type="component" value="Unplaced"/>
</dbReference>
<dbReference type="PANTHER" id="PTHR37984">
    <property type="entry name" value="PROTEIN CBG26694"/>
    <property type="match status" value="1"/>
</dbReference>
<evidence type="ECO:0000256" key="4">
    <source>
        <dbReference type="ARBA" id="ARBA00022722"/>
    </source>
</evidence>
<dbReference type="InterPro" id="IPR021109">
    <property type="entry name" value="Peptidase_aspartic_dom_sf"/>
</dbReference>
<dbReference type="GeneID" id="100897209"/>
<dbReference type="InterPro" id="IPR050951">
    <property type="entry name" value="Retrovirus_Pol_polyprotein"/>
</dbReference>
<evidence type="ECO:0000256" key="6">
    <source>
        <dbReference type="ARBA" id="ARBA00022801"/>
    </source>
</evidence>
<dbReference type="Gene3D" id="1.10.340.70">
    <property type="match status" value="1"/>
</dbReference>
<protein>
    <recommendedName>
        <fullName evidence="1">RNA-directed DNA polymerase</fullName>
        <ecNumber evidence="1">2.7.7.49</ecNumber>
    </recommendedName>
</protein>
<evidence type="ECO:0000256" key="1">
    <source>
        <dbReference type="ARBA" id="ARBA00012493"/>
    </source>
</evidence>
<name>A0AAJ7PAA9_9ACAR</name>
<dbReference type="InterPro" id="IPR041373">
    <property type="entry name" value="RT_RNaseH"/>
</dbReference>
<dbReference type="InterPro" id="IPR043128">
    <property type="entry name" value="Rev_trsase/Diguanyl_cyclase"/>
</dbReference>
<dbReference type="GO" id="GO:0003964">
    <property type="term" value="F:RNA-directed DNA polymerase activity"/>
    <property type="evidence" value="ECO:0007669"/>
    <property type="project" value="UniProtKB-KW"/>
</dbReference>
<dbReference type="GO" id="GO:0016787">
    <property type="term" value="F:hydrolase activity"/>
    <property type="evidence" value="ECO:0007669"/>
    <property type="project" value="UniProtKB-KW"/>
</dbReference>
<feature type="domain" description="Integrase catalytic" evidence="8">
    <location>
        <begin position="829"/>
        <end position="962"/>
    </location>
</feature>
<dbReference type="Gene3D" id="3.30.420.10">
    <property type="entry name" value="Ribonuclease H-like superfamily/Ribonuclease H"/>
    <property type="match status" value="2"/>
</dbReference>
<dbReference type="SUPFAM" id="SSF50630">
    <property type="entry name" value="Acid proteases"/>
    <property type="match status" value="1"/>
</dbReference>
<dbReference type="GO" id="GO:0004519">
    <property type="term" value="F:endonuclease activity"/>
    <property type="evidence" value="ECO:0007669"/>
    <property type="project" value="UniProtKB-KW"/>
</dbReference>
<dbReference type="SUPFAM" id="SSF56672">
    <property type="entry name" value="DNA/RNA polymerases"/>
    <property type="match status" value="1"/>
</dbReference>
<accession>A0AAJ7PAA9</accession>
<dbReference type="CDD" id="cd09274">
    <property type="entry name" value="RNase_HI_RT_Ty3"/>
    <property type="match status" value="1"/>
</dbReference>
<evidence type="ECO:0000256" key="5">
    <source>
        <dbReference type="ARBA" id="ARBA00022759"/>
    </source>
</evidence>
<sequence length="962" mass="107251">MEEVVQKLTELLEVMSKKQDEKLLLKALGPKEYNQLRGRTSPVHPEDKTYTELVAELKSMFGESKSLFRRQHDTLSVRHAPGKLVEEIVNSTKFYGDDSEFSKLTLDNFNIFIMLLHLSDPSYKNLRGVIMRAVDEKPDIKLEDLRTVMRRYETKKPQKSLSARGCAGCAGDHPRRECPFKNSSCNACKKTGHIAKVCRSMQSSQVRVHSTLNQAELDEGRTVVKVTVNGKIVKFRADSGADISTINLETWRALGSPSLDVYGSSCTHVDGGTLNVKGYFDAEFGLGNRSVVEPLLVLASGKCAGFGNQVPDLFKSGLGTCTKLKVHLHLRNNVVPVHLRPRSVALALQEPINQELDRLVKNGTLVLVDTSEWATPIVVVKKPSGAIRVCADYSTGLNEALVDIEHPLPNMEEVMTKFSGNRVFSQLDLADAYLQLRLDDSSQPLTTINTHRGLFKYTRLIFGLKTAPSIFQKTIDQALAGIEGVLVYLDDILVMAPDNTLHETLAADASPSAVGGVLLQRYPDGSERAVFYMSKALTKAQRNYGQVEKEAFALVTAVERFKKFVWGRHFVLQTDHRPLLALFKTSNTKGLQERTAARLKRWALRLFTSKEFAEFCSDMNIVHLRCAPGMPASNGLAERMVRTIKSSLDDSVKSLDSVVMAYNYTPNAAIENETPSKNFFNREVETPFDVYKPNNPAIDHTPYQRDLEKQYKRKHGVRDRPFSVGEEVTVELSNGNRVPAKVASFQGKAMAADSLCVSKNVVLRGEQVVIPQAMRKTVLKQLHQGHPGIRRMKSLARLHFYWPAMSSDIENVVRSCERCIQSAAKPVKIPLVPWPNTGKVWSRIHIDFGEPKKGSAFVVVVDSFSKYVDAQWLSSLTSASLIGYLRQLFRRFGPPDTLVSDNGAQFTSKEFAEFCSDMNIVHLRCAPGMPASNGLAERMVRTIESSLDDSVKSLDSVVMAYN</sequence>
<gene>
    <name evidence="10" type="primary">LOC100897209</name>
</gene>
<keyword evidence="5" id="KW-0255">Endonuclease</keyword>
<dbReference type="AlphaFoldDB" id="A0AAJ7PAA9"/>
<dbReference type="SUPFAM" id="SSF53098">
    <property type="entry name" value="Ribonuclease H-like"/>
    <property type="match status" value="2"/>
</dbReference>
<dbReference type="EC" id="2.7.7.49" evidence="1"/>
<evidence type="ECO:0000313" key="10">
    <source>
        <dbReference type="RefSeq" id="XP_018496146.2"/>
    </source>
</evidence>
<dbReference type="GO" id="GO:0042575">
    <property type="term" value="C:DNA polymerase complex"/>
    <property type="evidence" value="ECO:0007669"/>
    <property type="project" value="UniProtKB-ARBA"/>
</dbReference>
<keyword evidence="7" id="KW-0695">RNA-directed DNA polymerase</keyword>
<dbReference type="Pfam" id="PF00665">
    <property type="entry name" value="rve"/>
    <property type="match status" value="1"/>
</dbReference>
<dbReference type="Gene3D" id="4.10.60.10">
    <property type="entry name" value="Zinc finger, CCHC-type"/>
    <property type="match status" value="1"/>
</dbReference>
<keyword evidence="6" id="KW-0378">Hydrolase</keyword>
<keyword evidence="3" id="KW-0548">Nucleotidyltransferase</keyword>
<dbReference type="GO" id="GO:0003676">
    <property type="term" value="F:nucleic acid binding"/>
    <property type="evidence" value="ECO:0007669"/>
    <property type="project" value="InterPro"/>
</dbReference>
<dbReference type="Gene3D" id="2.40.70.10">
    <property type="entry name" value="Acid Proteases"/>
    <property type="match status" value="1"/>
</dbReference>
<dbReference type="RefSeq" id="XP_018496146.2">
    <property type="nucleotide sequence ID" value="XM_018640630.2"/>
</dbReference>
<dbReference type="InterPro" id="IPR043502">
    <property type="entry name" value="DNA/RNA_pol_sf"/>
</dbReference>
<dbReference type="PANTHER" id="PTHR37984:SF5">
    <property type="entry name" value="PROTEIN NYNRIN-LIKE"/>
    <property type="match status" value="1"/>
</dbReference>
<feature type="domain" description="Integrase catalytic" evidence="8">
    <location>
        <begin position="493"/>
        <end position="695"/>
    </location>
</feature>
<dbReference type="InterPro" id="IPR041588">
    <property type="entry name" value="Integrase_H2C2"/>
</dbReference>
<dbReference type="InterPro" id="IPR036397">
    <property type="entry name" value="RNaseH_sf"/>
</dbReference>
<evidence type="ECO:0000313" key="9">
    <source>
        <dbReference type="Proteomes" id="UP000694867"/>
    </source>
</evidence>